<keyword evidence="3 6" id="KW-0863">Zinc-finger</keyword>
<dbReference type="InterPro" id="IPR019786">
    <property type="entry name" value="Zinc_finger_PHD-type_CS"/>
</dbReference>
<sequence>MEEKRRKYSISSDNSDTSDSHATSTSATRCSKLPSSTKSGWPRQNEKKPSEVFRTDLITAMKIPDSYQLSPDDYYILADPWRQEWEKGVQVPAGAEAIPEPVVRILPPLEGPSTQGSPSSSGLGEGSQPDWPEGSRYDLDEIDAYWLELINSELKEMERPKLDELTLERVLEELETLCHQNMARAIETQEGLGIEYDEDVVCDVCRSPEGEDGNEMVFCDKCNVCVHQACYGILKVPTGSWLCRTCALGVQPKCLLCPKRGGALKPTRSGTKWVHVSCALWIPEVSIGCPEKMEPITKISHIPASRWALSCSLCKECTGTCIQCSMPSCVTAFHVTCAFDHGLEMRTILADNDEVKFKSFCQEHSDGGPRCEPTSEPAESSQTCEDMEKVTLRKQRLQQLEEDFYELVEPAEVAERLDLAEALVDFIYQYWKLKRKANANQPLLTPKTDEVDNLAQQEQDVLYRRLKLFTHLRQDLERVRNLCYMVTRRERTKHAICKLQEQIFHLQMKLIEQDLCRGLSTSFPIDGTFFNSWLAQSVQITAEDMAMSEWSLNNGHREDPVPGLLSEELLQDEETLLSFMRDPSLRPGDPARKARGRTRLPAKKKPPPPQDGPGSRTTPDKPPKKPWGQETGSGKGGQGPPARKPPRRTSSHLPSSPTAGDCPIPEAPESPPPLAPETPDEAVPMAADSNVQVPGPTVSPKPLGRLRPPRESKATRRSLGARPDAGTGPPSAVAERPKVSLNFDTETDGYFSDGEMSDSDVEAEDSGVQRGSREAGAEEVVRMGVLAS</sequence>
<keyword evidence="2" id="KW-0677">Repeat</keyword>
<dbReference type="AlphaFoldDB" id="A0A8D2DVE0"/>
<dbReference type="GeneTree" id="ENSGT00940000158570"/>
<dbReference type="PROSITE" id="PS51805">
    <property type="entry name" value="EPHD"/>
    <property type="match status" value="1"/>
</dbReference>
<feature type="region of interest" description="Disordered" evidence="7">
    <location>
        <begin position="106"/>
        <end position="134"/>
    </location>
</feature>
<evidence type="ECO:0000259" key="8">
    <source>
        <dbReference type="PROSITE" id="PS50016"/>
    </source>
</evidence>
<dbReference type="CDD" id="cd15705">
    <property type="entry name" value="ePHD_JADE2"/>
    <property type="match status" value="1"/>
</dbReference>
<dbReference type="InterPro" id="IPR011011">
    <property type="entry name" value="Znf_FYVE_PHD"/>
</dbReference>
<dbReference type="GO" id="GO:0000123">
    <property type="term" value="C:histone acetyltransferase complex"/>
    <property type="evidence" value="ECO:0007669"/>
    <property type="project" value="TreeGrafter"/>
</dbReference>
<dbReference type="InterPro" id="IPR013083">
    <property type="entry name" value="Znf_RING/FYVE/PHD"/>
</dbReference>
<feature type="domain" description="PHD-type" evidence="9">
    <location>
        <begin position="251"/>
        <end position="365"/>
    </location>
</feature>
<dbReference type="InterPro" id="IPR039549">
    <property type="entry name" value="JADE2_ePHD"/>
</dbReference>
<feature type="compositionally biased region" description="Low complexity" evidence="7">
    <location>
        <begin position="111"/>
        <end position="122"/>
    </location>
</feature>
<evidence type="ECO:0000256" key="4">
    <source>
        <dbReference type="ARBA" id="ARBA00022833"/>
    </source>
</evidence>
<dbReference type="PANTHER" id="PTHR13793">
    <property type="entry name" value="PHD FINGER PROTEINS"/>
    <property type="match status" value="1"/>
</dbReference>
<reference evidence="10" key="2">
    <citation type="submission" date="2025-09" db="UniProtKB">
        <authorList>
            <consortium name="Ensembl"/>
        </authorList>
    </citation>
    <scope>IDENTIFICATION</scope>
</reference>
<evidence type="ECO:0000256" key="3">
    <source>
        <dbReference type="ARBA" id="ARBA00022771"/>
    </source>
</evidence>
<dbReference type="InterPro" id="IPR019787">
    <property type="entry name" value="Znf_PHD-finger"/>
</dbReference>
<feature type="domain" description="PHD-type" evidence="8">
    <location>
        <begin position="199"/>
        <end position="249"/>
    </location>
</feature>
<dbReference type="FunFam" id="3.30.40.10:FF:000004">
    <property type="entry name" value="Jade family PHD finger 2"/>
    <property type="match status" value="1"/>
</dbReference>
<feature type="compositionally biased region" description="Basic residues" evidence="7">
    <location>
        <begin position="593"/>
        <end position="606"/>
    </location>
</feature>
<dbReference type="GO" id="GO:0008270">
    <property type="term" value="F:zinc ion binding"/>
    <property type="evidence" value="ECO:0007669"/>
    <property type="project" value="UniProtKB-KW"/>
</dbReference>
<evidence type="ECO:0000313" key="11">
    <source>
        <dbReference type="Proteomes" id="UP000694564"/>
    </source>
</evidence>
<dbReference type="InterPro" id="IPR050701">
    <property type="entry name" value="Histone_Mod_Regulator"/>
</dbReference>
<feature type="region of interest" description="Disordered" evidence="7">
    <location>
        <begin position="1"/>
        <end position="52"/>
    </location>
</feature>
<gene>
    <name evidence="10" type="primary">JADE2</name>
</gene>
<name>A0A8D2DVE0_SCIVU</name>
<keyword evidence="11" id="KW-1185">Reference proteome</keyword>
<evidence type="ECO:0000256" key="1">
    <source>
        <dbReference type="ARBA" id="ARBA00022723"/>
    </source>
</evidence>
<dbReference type="FunFam" id="3.30.40.10:FF:000030">
    <property type="entry name" value="Protein Jade-1 isoform 1"/>
    <property type="match status" value="1"/>
</dbReference>
<evidence type="ECO:0000259" key="9">
    <source>
        <dbReference type="PROSITE" id="PS51805"/>
    </source>
</evidence>
<dbReference type="Pfam" id="PF13831">
    <property type="entry name" value="PHD_2"/>
    <property type="match status" value="1"/>
</dbReference>
<dbReference type="PROSITE" id="PS01359">
    <property type="entry name" value="ZF_PHD_1"/>
    <property type="match status" value="1"/>
</dbReference>
<dbReference type="Pfam" id="PF13832">
    <property type="entry name" value="zf-HC5HC2H_2"/>
    <property type="match status" value="1"/>
</dbReference>
<comment type="similarity">
    <text evidence="5">Belongs to the JADE family.</text>
</comment>
<dbReference type="PROSITE" id="PS50016">
    <property type="entry name" value="ZF_PHD_2"/>
    <property type="match status" value="1"/>
</dbReference>
<evidence type="ECO:0000256" key="5">
    <source>
        <dbReference type="ARBA" id="ARBA00038371"/>
    </source>
</evidence>
<feature type="compositionally biased region" description="Low complexity" evidence="7">
    <location>
        <begin position="9"/>
        <end position="28"/>
    </location>
</feature>
<evidence type="ECO:0000256" key="2">
    <source>
        <dbReference type="ARBA" id="ARBA00022737"/>
    </source>
</evidence>
<dbReference type="InterPro" id="IPR034732">
    <property type="entry name" value="EPHD"/>
</dbReference>
<dbReference type="InterPro" id="IPR001965">
    <property type="entry name" value="Znf_PHD"/>
</dbReference>
<reference evidence="10" key="1">
    <citation type="submission" date="2025-08" db="UniProtKB">
        <authorList>
            <consortium name="Ensembl"/>
        </authorList>
    </citation>
    <scope>IDENTIFICATION</scope>
</reference>
<protein>
    <submittedName>
        <fullName evidence="10">Jade family PHD finger 2</fullName>
    </submittedName>
</protein>
<organism evidence="10 11">
    <name type="scientific">Sciurus vulgaris</name>
    <name type="common">Eurasian red squirrel</name>
    <dbReference type="NCBI Taxonomy" id="55149"/>
    <lineage>
        <taxon>Eukaryota</taxon>
        <taxon>Metazoa</taxon>
        <taxon>Chordata</taxon>
        <taxon>Craniata</taxon>
        <taxon>Vertebrata</taxon>
        <taxon>Euteleostomi</taxon>
        <taxon>Mammalia</taxon>
        <taxon>Eutheria</taxon>
        <taxon>Euarchontoglires</taxon>
        <taxon>Glires</taxon>
        <taxon>Rodentia</taxon>
        <taxon>Sciuromorpha</taxon>
        <taxon>Sciuridae</taxon>
        <taxon>Sciurinae</taxon>
        <taxon>Sciurini</taxon>
        <taxon>Sciurus</taxon>
    </lineage>
</organism>
<dbReference type="Gene3D" id="3.30.40.10">
    <property type="entry name" value="Zinc/RING finger domain, C3HC4 (zinc finger)"/>
    <property type="match status" value="2"/>
</dbReference>
<feature type="compositionally biased region" description="Pro residues" evidence="7">
    <location>
        <begin position="665"/>
        <end position="676"/>
    </location>
</feature>
<proteinExistence type="inferred from homology"/>
<dbReference type="Proteomes" id="UP000694564">
    <property type="component" value="Chromosome 6"/>
</dbReference>
<dbReference type="GO" id="GO:0006357">
    <property type="term" value="P:regulation of transcription by RNA polymerase II"/>
    <property type="evidence" value="ECO:0007669"/>
    <property type="project" value="TreeGrafter"/>
</dbReference>
<dbReference type="InterPro" id="IPR039548">
    <property type="entry name" value="JADE2_PHD"/>
</dbReference>
<dbReference type="Pfam" id="PF10513">
    <property type="entry name" value="EPL1"/>
    <property type="match status" value="1"/>
</dbReference>
<dbReference type="CDD" id="cd15680">
    <property type="entry name" value="PHD_JADE2"/>
    <property type="match status" value="1"/>
</dbReference>
<dbReference type="SUPFAM" id="SSF57903">
    <property type="entry name" value="FYVE/PHD zinc finger"/>
    <property type="match status" value="1"/>
</dbReference>
<keyword evidence="1" id="KW-0479">Metal-binding</keyword>
<dbReference type="OrthoDB" id="20839at2759"/>
<evidence type="ECO:0000256" key="6">
    <source>
        <dbReference type="PROSITE-ProRule" id="PRU00146"/>
    </source>
</evidence>
<feature type="compositionally biased region" description="Acidic residues" evidence="7">
    <location>
        <begin position="755"/>
        <end position="765"/>
    </location>
</feature>
<evidence type="ECO:0000313" key="10">
    <source>
        <dbReference type="Ensembl" id="ENSSVLP00005030909.1"/>
    </source>
</evidence>
<accession>A0A8D2DVE0</accession>
<keyword evidence="4" id="KW-0862">Zinc</keyword>
<dbReference type="InterPro" id="IPR019542">
    <property type="entry name" value="Enhancer_polycomb-like_N"/>
</dbReference>
<dbReference type="PANTHER" id="PTHR13793:SF84">
    <property type="entry name" value="E3 UBIQUITIN-PROTEIN LIGASE JADE-2"/>
    <property type="match status" value="1"/>
</dbReference>
<evidence type="ECO:0000256" key="7">
    <source>
        <dbReference type="SAM" id="MobiDB-lite"/>
    </source>
</evidence>
<dbReference type="SMART" id="SM00249">
    <property type="entry name" value="PHD"/>
    <property type="match status" value="2"/>
</dbReference>
<dbReference type="Ensembl" id="ENSSVLT00005034329.1">
    <property type="protein sequence ID" value="ENSSVLP00005030909.1"/>
    <property type="gene ID" value="ENSSVLG00005024244.1"/>
</dbReference>
<feature type="region of interest" description="Disordered" evidence="7">
    <location>
        <begin position="578"/>
        <end position="776"/>
    </location>
</feature>